<keyword evidence="2" id="KW-1185">Reference proteome</keyword>
<dbReference type="InterPro" id="IPR011044">
    <property type="entry name" value="Quino_amine_DH_bsu"/>
</dbReference>
<dbReference type="RefSeq" id="WP_255874825.1">
    <property type="nucleotide sequence ID" value="NZ_JACASI010000027.1"/>
</dbReference>
<name>A0ABT1P0Y2_9GAMM</name>
<organism evidence="1 2">
    <name type="scientific">Microbulbifer elongatus</name>
    <dbReference type="NCBI Taxonomy" id="86173"/>
    <lineage>
        <taxon>Bacteria</taxon>
        <taxon>Pseudomonadati</taxon>
        <taxon>Pseudomonadota</taxon>
        <taxon>Gammaproteobacteria</taxon>
        <taxon>Cellvibrionales</taxon>
        <taxon>Microbulbiferaceae</taxon>
        <taxon>Microbulbifer</taxon>
    </lineage>
</organism>
<accession>A0ABT1P0Y2</accession>
<dbReference type="Gene3D" id="2.130.10.10">
    <property type="entry name" value="YVTN repeat-like/Quinoprotein amine dehydrogenase"/>
    <property type="match status" value="2"/>
</dbReference>
<dbReference type="InterPro" id="IPR015943">
    <property type="entry name" value="WD40/YVTN_repeat-like_dom_sf"/>
</dbReference>
<dbReference type="Pfam" id="PF09136">
    <property type="entry name" value="Glucodextran_B"/>
    <property type="match status" value="1"/>
</dbReference>
<reference evidence="1" key="1">
    <citation type="thesis" date="2020" institute="Technische Universitat Dresden" country="Dresden, Germany">
        <title>The Agarolytic System of Microbulbifer elongatus PORT2, Isolated from Batu Karas, Pangandaran West Java Indonesia.</title>
        <authorList>
            <person name="Anggraeni S.R."/>
        </authorList>
    </citation>
    <scope>NUCLEOTIDE SEQUENCE</scope>
    <source>
        <strain evidence="1">PORT2</strain>
    </source>
</reference>
<dbReference type="Gene3D" id="2.60.40.10">
    <property type="entry name" value="Immunoglobulins"/>
    <property type="match status" value="1"/>
</dbReference>
<evidence type="ECO:0000313" key="1">
    <source>
        <dbReference type="EMBL" id="MCQ3829779.1"/>
    </source>
</evidence>
<dbReference type="SUPFAM" id="SSF63825">
    <property type="entry name" value="YWTD domain"/>
    <property type="match status" value="1"/>
</dbReference>
<dbReference type="Proteomes" id="UP001205566">
    <property type="component" value="Unassembled WGS sequence"/>
</dbReference>
<sequence>MDDQSPELSITFPPRAGLISYDASFLVKGTASDNVEVGGVSVNGVEATSTDDFKTWNAQITLTEKSINEISVEVRDVAGNVGQASTSVVTTADFESRQCEISTFDQKNNIAFAAFYERLGIWSFDEGDFQLRDIGIDMRKLVFDNSRSILYALDYDKDVYRIDVTSGNYDLVSKEGANGVSFQDGGFDLVVDEETGFIYAYTDIDAKVFSIDPESGQRKIISGAGVGAGSALPYSALLEFDQGRLFYLDGSFRAADLVFEIDLETGDRTRLAMSQSEGDGEFTFFPHGFAVDALAQKAFVYSNFSDFIEVDLNSGERSMLSDGYNWRSENILVDSGVDDGIFLDRDQSRLIVSNCRSGDYFAIDIATGGRSKLTPDRLGTGADLEFLSGILFSPINDAIYTVTGAAQNGAIVRVNKQSGDREVISATTIGGGVDIPVNEGFAISANGATLYGGGQGRFYKVDVATGASEFFSHAKDGNGVDIGWGMDFDLDEEAGRVMVVDYLNNSVVAVDILTGEKSILSSSEVGDGPDIVEPKAIVVNKDTRAIYITGDELILEVDPETGSRSVLVDTSQTADFSAAWVSNMIHDVKNNRLVAPLNGGAYELVEIDLETKTLVQHELRGIPYRPHALAHDPEAGFFYGSDIGDAFISVIDPGLNAAAVISR</sequence>
<dbReference type="EMBL" id="JACASI010000027">
    <property type="protein sequence ID" value="MCQ3829779.1"/>
    <property type="molecule type" value="Genomic_DNA"/>
</dbReference>
<protein>
    <submittedName>
        <fullName evidence="1">Uncharacterized protein</fullName>
    </submittedName>
</protein>
<evidence type="ECO:0000313" key="2">
    <source>
        <dbReference type="Proteomes" id="UP001205566"/>
    </source>
</evidence>
<comment type="caution">
    <text evidence="1">The sequence shown here is derived from an EMBL/GenBank/DDBJ whole genome shotgun (WGS) entry which is preliminary data.</text>
</comment>
<dbReference type="SUPFAM" id="SSF50969">
    <property type="entry name" value="YVTN repeat-like/Quinoprotein amine dehydrogenase"/>
    <property type="match status" value="1"/>
</dbReference>
<dbReference type="InterPro" id="IPR013783">
    <property type="entry name" value="Ig-like_fold"/>
</dbReference>
<proteinExistence type="predicted"/>
<gene>
    <name evidence="1" type="ORF">HXX02_09995</name>
</gene>